<sequence length="116" mass="12929">MASPDLSWFAVRCVFAIGLPGSGGGDRQMYEERITLWRAASFDDAIARAEDEALRYAAAIDDSSNRYLGLTQAYHLFDEPGDGAEVFSLIRDSALEPAAYLNRFFDTGDEHTRRTE</sequence>
<accession>A0A937UQM5</accession>
<evidence type="ECO:0000313" key="2">
    <source>
        <dbReference type="Proteomes" id="UP000604475"/>
    </source>
</evidence>
<dbReference type="EMBL" id="JAEACQ010000248">
    <property type="protein sequence ID" value="MBL7630392.1"/>
    <property type="molecule type" value="Genomic_DNA"/>
</dbReference>
<protein>
    <submittedName>
        <fullName evidence="1">DUF4288 domain-containing protein</fullName>
    </submittedName>
</protein>
<dbReference type="AlphaFoldDB" id="A0A937UQM5"/>
<evidence type="ECO:0000313" key="1">
    <source>
        <dbReference type="EMBL" id="MBL7630392.1"/>
    </source>
</evidence>
<keyword evidence="2" id="KW-1185">Reference proteome</keyword>
<reference evidence="1" key="1">
    <citation type="submission" date="2020-12" db="EMBL/GenBank/DDBJ databases">
        <title>Genomic characterization of non-nitrogen-fixing Frankia strains.</title>
        <authorList>
            <person name="Carlos-Shanley C."/>
            <person name="Guerra T."/>
            <person name="Hahn D."/>
        </authorList>
    </citation>
    <scope>NUCLEOTIDE SEQUENCE</scope>
    <source>
        <strain evidence="1">CN6</strain>
    </source>
</reference>
<gene>
    <name evidence="1" type="ORF">I7412_25165</name>
</gene>
<dbReference type="RefSeq" id="WP_203002497.1">
    <property type="nucleotide sequence ID" value="NZ_JADWYU010000129.1"/>
</dbReference>
<proteinExistence type="predicted"/>
<organism evidence="1 2">
    <name type="scientific">Frankia nepalensis</name>
    <dbReference type="NCBI Taxonomy" id="1836974"/>
    <lineage>
        <taxon>Bacteria</taxon>
        <taxon>Bacillati</taxon>
        <taxon>Actinomycetota</taxon>
        <taxon>Actinomycetes</taxon>
        <taxon>Frankiales</taxon>
        <taxon>Frankiaceae</taxon>
        <taxon>Frankia</taxon>
    </lineage>
</organism>
<comment type="caution">
    <text evidence="1">The sequence shown here is derived from an EMBL/GenBank/DDBJ whole genome shotgun (WGS) entry which is preliminary data.</text>
</comment>
<dbReference type="Proteomes" id="UP000604475">
    <property type="component" value="Unassembled WGS sequence"/>
</dbReference>
<name>A0A937UQM5_9ACTN</name>